<dbReference type="EC" id="3.5.1.46" evidence="3"/>
<protein>
    <submittedName>
        <fullName evidence="3">CubicO group peptidase (Beta-lactamase class C family)</fullName>
        <ecNumber evidence="3">3.5.1.46</ecNumber>
    </submittedName>
</protein>
<dbReference type="InterPro" id="IPR001466">
    <property type="entry name" value="Beta-lactam-related"/>
</dbReference>
<feature type="domain" description="Beta-lactamase-related" evidence="2">
    <location>
        <begin position="153"/>
        <end position="439"/>
    </location>
</feature>
<dbReference type="Proteomes" id="UP001229486">
    <property type="component" value="Unassembled WGS sequence"/>
</dbReference>
<dbReference type="SUPFAM" id="SSF56601">
    <property type="entry name" value="beta-lactamase/transpeptidase-like"/>
    <property type="match status" value="1"/>
</dbReference>
<reference evidence="3" key="1">
    <citation type="submission" date="2023-07" db="EMBL/GenBank/DDBJ databases">
        <title>Sorghum-associated microbial communities from plants grown in Nebraska, USA.</title>
        <authorList>
            <person name="Schachtman D."/>
        </authorList>
    </citation>
    <scope>NUCLEOTIDE SEQUENCE</scope>
    <source>
        <strain evidence="3">DS1061</strain>
    </source>
</reference>
<gene>
    <name evidence="3" type="ORF">J2793_005101</name>
</gene>
<comment type="caution">
    <text evidence="3">The sequence shown here is derived from an EMBL/GenBank/DDBJ whole genome shotgun (WGS) entry which is preliminary data.</text>
</comment>
<evidence type="ECO:0000256" key="1">
    <source>
        <dbReference type="SAM" id="SignalP"/>
    </source>
</evidence>
<dbReference type="PANTHER" id="PTHR43283">
    <property type="entry name" value="BETA-LACTAMASE-RELATED"/>
    <property type="match status" value="1"/>
</dbReference>
<dbReference type="GO" id="GO:0019875">
    <property type="term" value="F:6-aminohexanoate-dimer hydrolase activity"/>
    <property type="evidence" value="ECO:0007669"/>
    <property type="project" value="UniProtKB-EC"/>
</dbReference>
<name>A0AB73IKG3_9BURK</name>
<dbReference type="InterPro" id="IPR012338">
    <property type="entry name" value="Beta-lactam/transpept-like"/>
</dbReference>
<dbReference type="InterPro" id="IPR050789">
    <property type="entry name" value="Diverse_Enzym_Activities"/>
</dbReference>
<dbReference type="RefSeq" id="WP_392394914.1">
    <property type="nucleotide sequence ID" value="NZ_JAURTK010000006.1"/>
</dbReference>
<evidence type="ECO:0000313" key="4">
    <source>
        <dbReference type="Proteomes" id="UP001229486"/>
    </source>
</evidence>
<keyword evidence="1" id="KW-0732">Signal</keyword>
<feature type="signal peptide" evidence="1">
    <location>
        <begin position="1"/>
        <end position="26"/>
    </location>
</feature>
<accession>A0AB73IKG3</accession>
<sequence length="471" mass="50259">MRFYSSHGLKAVALCAVLCASQASDAAQGAQLHSPAAVLAMVHAQITCANQFVSGIGAQRTAAEDLRGFGSADTVVDRAHSLVTSRVGDADETAVFSAHMGCTAVVGTTPDALRTGRAALIERLQKLAFDEAPLPVAGDLPGVDYGRLNAALDDAFRETDGDARKNTRAIVVLYKGKVLAERYAPGVTADTPLAGFSMSKSVLSAVLGTLVERGLLKSVTEPVGLEKWRAPGDRRADITYESLMQMTARLGWNEDYTDPMSDVLVSLFGSRDSSELAASRPIYMPSERYYNYSSGNAQILSVAVRRVLEHAGLDARFYPYEALFAPLGMRSAQLETDAAGNPLYAAFMYASARDWARFGQFLLGQGRVGDRQLLPQDWLQHATTPTSESDGQQGALFAVNDGAYRSWPSLPADTYAALGFRGQRMLMIPSKSLVIVRLGASVPESAWNVEPFAAQVVGAVAGTQATAAAPH</sequence>
<dbReference type="Pfam" id="PF00144">
    <property type="entry name" value="Beta-lactamase"/>
    <property type="match status" value="1"/>
</dbReference>
<proteinExistence type="predicted"/>
<dbReference type="EMBL" id="JAURTK010000006">
    <property type="protein sequence ID" value="MDP9649634.1"/>
    <property type="molecule type" value="Genomic_DNA"/>
</dbReference>
<dbReference type="PANTHER" id="PTHR43283:SF7">
    <property type="entry name" value="BETA-LACTAMASE-RELATED DOMAIN-CONTAINING PROTEIN"/>
    <property type="match status" value="1"/>
</dbReference>
<organism evidence="3 4">
    <name type="scientific">Paraburkholderia caledonica</name>
    <dbReference type="NCBI Taxonomy" id="134536"/>
    <lineage>
        <taxon>Bacteria</taxon>
        <taxon>Pseudomonadati</taxon>
        <taxon>Pseudomonadota</taxon>
        <taxon>Betaproteobacteria</taxon>
        <taxon>Burkholderiales</taxon>
        <taxon>Burkholderiaceae</taxon>
        <taxon>Paraburkholderia</taxon>
    </lineage>
</organism>
<feature type="chain" id="PRO_5044498921" evidence="1">
    <location>
        <begin position="27"/>
        <end position="471"/>
    </location>
</feature>
<dbReference type="Gene3D" id="3.40.710.10">
    <property type="entry name" value="DD-peptidase/beta-lactamase superfamily"/>
    <property type="match status" value="1"/>
</dbReference>
<keyword evidence="3" id="KW-0378">Hydrolase</keyword>
<evidence type="ECO:0000313" key="3">
    <source>
        <dbReference type="EMBL" id="MDP9649634.1"/>
    </source>
</evidence>
<dbReference type="AlphaFoldDB" id="A0AB73IKG3"/>
<evidence type="ECO:0000259" key="2">
    <source>
        <dbReference type="Pfam" id="PF00144"/>
    </source>
</evidence>